<dbReference type="InterPro" id="IPR013320">
    <property type="entry name" value="ConA-like_dom_sf"/>
</dbReference>
<dbReference type="SUPFAM" id="SSF57625">
    <property type="entry name" value="Invertebrate chitin-binding proteins"/>
    <property type="match status" value="2"/>
</dbReference>
<dbReference type="PANTHER" id="PTHR24020">
    <property type="entry name" value="COLLAGEN ALPHA"/>
    <property type="match status" value="1"/>
</dbReference>
<feature type="domain" description="Chitin-binding type-2" evidence="6">
    <location>
        <begin position="957"/>
        <end position="1010"/>
    </location>
</feature>
<feature type="domain" description="VWFA" evidence="5">
    <location>
        <begin position="396"/>
        <end position="564"/>
    </location>
</feature>
<protein>
    <recommendedName>
        <fullName evidence="9">Chitinase</fullName>
    </recommendedName>
</protein>
<evidence type="ECO:0000259" key="5">
    <source>
        <dbReference type="PROSITE" id="PS50234"/>
    </source>
</evidence>
<comment type="similarity">
    <text evidence="2">Belongs to the fibril-associated collagens with interrupted helices (FACIT) family.</text>
</comment>
<dbReference type="KEGG" id="lgi:LOTGIDRAFT_236719"/>
<dbReference type="Gene3D" id="3.40.50.410">
    <property type="entry name" value="von Willebrand factor, type A domain"/>
    <property type="match status" value="3"/>
</dbReference>
<dbReference type="SUPFAM" id="SSF53300">
    <property type="entry name" value="vWA-like"/>
    <property type="match status" value="3"/>
</dbReference>
<dbReference type="InterPro" id="IPR002035">
    <property type="entry name" value="VWF_A"/>
</dbReference>
<sequence>MNTSLFIILALVVPGILSQDPENQCKELLDVVAVVDGSDSISYKNFDILKQFLKTLVNDLNIGVGETRLGIILYSSDITITIPFNEDKDYLLYQISILEHARDGTNTALAIAEMNQMIDVYGRDGVPKVGIVITDGISKDPNATVYQASLAHQRNIDLFAVGVTEKVNLVELQGLASSDSKVFMVSKFSNLNTILRKVVLRKCPDQCKDYLEIVALVDGSDSISRDDFVKLKLALASLVEDIDVSENKTRFGLILYSSDITEVISLSHDKKYLLDQIALLPHPRDGTKTDLGLARMNQLFREEARAGVQKIGLVITDGISKDRNATQKEAYALKTDLNVNMFTVGISDNIDVTELSEIATLNRNILTIDIFDDLQHILENVVRMFCPLPTCTSALDVLTVVDGSDSISAEEFKELKDTLKNLVLDLDIGQSGARFGLILYSSNITAVITFTNNKNLILSEIDSLDQPRDGTETALAIQEMIKMFTKLGRSSFQRIGIVITDGMSKDPSQTKQIAQEAKREGINMFAVGVGNRIHQQELKDIASNNQVFISDSFLELSRSLMDVVRKACPDPNLTTSPTVIYSTDTVTPTIKISSSTTGSTSGPSTTIASTSSTASGSTTESTASPPSSLSPVISSSTTSVYTTSESSTSPSQSTTSPSQSTTSPSPSTTSLSESTTSQSQSTIIPFRVRLDPQRVRLDPQRVRLIYYTTSLSQSTESPSQSTASPSDYTTSPSQSIVSQSQSTTSPPQSTTSPSQSTASLSQSTSPSQSTSSLSQSTSSLSQSTTSPSQSTTSPSQSTTTLSQSTSPSQSTSSLSQSTTSPLQSTTSPSQSTMSLSQSTSSLSQSTTSTLQSTTSPSQSTTSLSQSTTSRPGSTTLNIIRISATPSFPSYVCDGCLYKNGVYLKDHPTDCNKFLQCNQKYDGSYDVIVKDCPQGLFWDQDLLLCNYPENTNCTKDPCYTLADFSTYSDIENNCRQYFKCVNGISYLECCESGYGFDKVTRMCSPSTTCTEACPSAYVMDVCDKRAVVGNALVFEQKIPSFGWIRMNCALGTAFNETACYCSSFVDVGYLIPVSSGPTPSNVCTPELYLPFDNNTRDQSGNGFYVQNNGVVVEDGVAYFDGNSSLRIPRFTNVDFGTKLRITFKYKVDGIRSTPQALVTNSDCGEEGSLYIVSDPDQVTFSTRTDNLNSPLPALTTLSSSEWNEVEFKYDNGVFTGTVNGASNTQIIMGSIKRNHYALQIGRGDQFSNFKGWIDEVYVYMC</sequence>
<feature type="signal peptide" evidence="4">
    <location>
        <begin position="1"/>
        <end position="18"/>
    </location>
</feature>
<dbReference type="SUPFAM" id="SSF49899">
    <property type="entry name" value="Concanavalin A-like lectins/glucanases"/>
    <property type="match status" value="1"/>
</dbReference>
<dbReference type="InterPro" id="IPR036508">
    <property type="entry name" value="Chitin-bd_dom_sf"/>
</dbReference>
<proteinExistence type="inferred from homology"/>
<keyword evidence="8" id="KW-1185">Reference proteome</keyword>
<dbReference type="RefSeq" id="XP_009066028.1">
    <property type="nucleotide sequence ID" value="XM_009067780.1"/>
</dbReference>
<accession>V3ZGI3</accession>
<feature type="compositionally biased region" description="Low complexity" evidence="3">
    <location>
        <begin position="711"/>
        <end position="869"/>
    </location>
</feature>
<organism evidence="7 8">
    <name type="scientific">Lottia gigantea</name>
    <name type="common">Giant owl limpet</name>
    <dbReference type="NCBI Taxonomy" id="225164"/>
    <lineage>
        <taxon>Eukaryota</taxon>
        <taxon>Metazoa</taxon>
        <taxon>Spiralia</taxon>
        <taxon>Lophotrochozoa</taxon>
        <taxon>Mollusca</taxon>
        <taxon>Gastropoda</taxon>
        <taxon>Patellogastropoda</taxon>
        <taxon>Lottioidea</taxon>
        <taxon>Lottiidae</taxon>
        <taxon>Lottia</taxon>
    </lineage>
</organism>
<feature type="region of interest" description="Disordered" evidence="3">
    <location>
        <begin position="591"/>
        <end position="685"/>
    </location>
</feature>
<dbReference type="EMBL" id="KB203738">
    <property type="protein sequence ID" value="ESO83272.1"/>
    <property type="molecule type" value="Genomic_DNA"/>
</dbReference>
<dbReference type="PRINTS" id="PR00453">
    <property type="entry name" value="VWFADOMAIN"/>
</dbReference>
<dbReference type="Gene3D" id="2.170.140.10">
    <property type="entry name" value="Chitin binding domain"/>
    <property type="match status" value="1"/>
</dbReference>
<dbReference type="InterPro" id="IPR036465">
    <property type="entry name" value="vWFA_dom_sf"/>
</dbReference>
<feature type="domain" description="VWFA" evidence="5">
    <location>
        <begin position="30"/>
        <end position="198"/>
    </location>
</feature>
<dbReference type="PANTHER" id="PTHR24020:SF87">
    <property type="entry name" value="COLLAGEN ALPHA-1(VI) CHAIN-LIKE"/>
    <property type="match status" value="1"/>
</dbReference>
<dbReference type="AlphaFoldDB" id="V3ZGI3"/>
<dbReference type="PROSITE" id="PS50234">
    <property type="entry name" value="VWFA"/>
    <property type="match status" value="3"/>
</dbReference>
<gene>
    <name evidence="7" type="ORF">LOTGIDRAFT_236719</name>
</gene>
<dbReference type="InterPro" id="IPR050525">
    <property type="entry name" value="ECM_Assembly_Org"/>
</dbReference>
<dbReference type="GeneID" id="20250227"/>
<evidence type="ECO:0000259" key="6">
    <source>
        <dbReference type="PROSITE" id="PS50940"/>
    </source>
</evidence>
<evidence type="ECO:0000256" key="4">
    <source>
        <dbReference type="SAM" id="SignalP"/>
    </source>
</evidence>
<dbReference type="Pfam" id="PF00092">
    <property type="entry name" value="VWA"/>
    <property type="match status" value="3"/>
</dbReference>
<keyword evidence="4" id="KW-0732">Signal</keyword>
<dbReference type="CTD" id="20250227"/>
<evidence type="ECO:0000256" key="2">
    <source>
        <dbReference type="ARBA" id="ARBA00049648"/>
    </source>
</evidence>
<dbReference type="HOGENOM" id="CLU_264949_0_0_1"/>
<evidence type="ECO:0000256" key="3">
    <source>
        <dbReference type="SAM" id="MobiDB-lite"/>
    </source>
</evidence>
<feature type="domain" description="Chitin-binding type-2" evidence="6">
    <location>
        <begin position="892"/>
        <end position="954"/>
    </location>
</feature>
<dbReference type="GO" id="GO:0005576">
    <property type="term" value="C:extracellular region"/>
    <property type="evidence" value="ECO:0007669"/>
    <property type="project" value="InterPro"/>
</dbReference>
<feature type="compositionally biased region" description="Low complexity" evidence="3">
    <location>
        <begin position="591"/>
        <end position="683"/>
    </location>
</feature>
<feature type="domain" description="VWFA" evidence="5">
    <location>
        <begin position="212"/>
        <end position="381"/>
    </location>
</feature>
<keyword evidence="1" id="KW-0379">Hydroxylation</keyword>
<feature type="region of interest" description="Disordered" evidence="3">
    <location>
        <begin position="711"/>
        <end position="871"/>
    </location>
</feature>
<evidence type="ECO:0008006" key="9">
    <source>
        <dbReference type="Google" id="ProtNLM"/>
    </source>
</evidence>
<name>V3ZGI3_LOTGI</name>
<dbReference type="SMART" id="SM00327">
    <property type="entry name" value="VWA"/>
    <property type="match status" value="3"/>
</dbReference>
<dbReference type="OrthoDB" id="6148336at2759"/>
<dbReference type="GO" id="GO:0008061">
    <property type="term" value="F:chitin binding"/>
    <property type="evidence" value="ECO:0007669"/>
    <property type="project" value="InterPro"/>
</dbReference>
<dbReference type="Proteomes" id="UP000030746">
    <property type="component" value="Unassembled WGS sequence"/>
</dbReference>
<dbReference type="InterPro" id="IPR002557">
    <property type="entry name" value="Chitin-bd_dom"/>
</dbReference>
<dbReference type="Pfam" id="PF01607">
    <property type="entry name" value="CBM_14"/>
    <property type="match status" value="2"/>
</dbReference>
<evidence type="ECO:0000256" key="1">
    <source>
        <dbReference type="ARBA" id="ARBA00023278"/>
    </source>
</evidence>
<dbReference type="CDD" id="cd01450">
    <property type="entry name" value="vWFA_subfamily_ECM"/>
    <property type="match status" value="3"/>
</dbReference>
<feature type="chain" id="PRO_5004716038" description="Chitinase" evidence="4">
    <location>
        <begin position="19"/>
        <end position="1260"/>
    </location>
</feature>
<dbReference type="SMART" id="SM00494">
    <property type="entry name" value="ChtBD2"/>
    <property type="match status" value="2"/>
</dbReference>
<evidence type="ECO:0000313" key="7">
    <source>
        <dbReference type="EMBL" id="ESO83272.1"/>
    </source>
</evidence>
<evidence type="ECO:0000313" key="8">
    <source>
        <dbReference type="Proteomes" id="UP000030746"/>
    </source>
</evidence>
<dbReference type="PROSITE" id="PS50940">
    <property type="entry name" value="CHIT_BIND_II"/>
    <property type="match status" value="2"/>
</dbReference>
<reference evidence="7 8" key="1">
    <citation type="journal article" date="2013" name="Nature">
        <title>Insights into bilaterian evolution from three spiralian genomes.</title>
        <authorList>
            <person name="Simakov O."/>
            <person name="Marletaz F."/>
            <person name="Cho S.J."/>
            <person name="Edsinger-Gonzales E."/>
            <person name="Havlak P."/>
            <person name="Hellsten U."/>
            <person name="Kuo D.H."/>
            <person name="Larsson T."/>
            <person name="Lv J."/>
            <person name="Arendt D."/>
            <person name="Savage R."/>
            <person name="Osoegawa K."/>
            <person name="de Jong P."/>
            <person name="Grimwood J."/>
            <person name="Chapman J.A."/>
            <person name="Shapiro H."/>
            <person name="Aerts A."/>
            <person name="Otillar R.P."/>
            <person name="Terry A.Y."/>
            <person name="Boore J.L."/>
            <person name="Grigoriev I.V."/>
            <person name="Lindberg D.R."/>
            <person name="Seaver E.C."/>
            <person name="Weisblat D.A."/>
            <person name="Putnam N.H."/>
            <person name="Rokhsar D.S."/>
        </authorList>
    </citation>
    <scope>NUCLEOTIDE SEQUENCE [LARGE SCALE GENOMIC DNA]</scope>
</reference>